<name>A0A392UUN8_9FABA</name>
<evidence type="ECO:0000313" key="1">
    <source>
        <dbReference type="EMBL" id="MCI78923.1"/>
    </source>
</evidence>
<reference evidence="1 2" key="1">
    <citation type="journal article" date="2018" name="Front. Plant Sci.">
        <title>Red Clover (Trifolium pratense) and Zigzag Clover (T. medium) - A Picture of Genomic Similarities and Differences.</title>
        <authorList>
            <person name="Dluhosova J."/>
            <person name="Istvanek J."/>
            <person name="Nedelnik J."/>
            <person name="Repkova J."/>
        </authorList>
    </citation>
    <scope>NUCLEOTIDE SEQUENCE [LARGE SCALE GENOMIC DNA]</scope>
    <source>
        <strain evidence="2">cv. 10/8</strain>
        <tissue evidence="1">Leaf</tissue>
    </source>
</reference>
<keyword evidence="2" id="KW-1185">Reference proteome</keyword>
<comment type="caution">
    <text evidence="1">The sequence shown here is derived from an EMBL/GenBank/DDBJ whole genome shotgun (WGS) entry which is preliminary data.</text>
</comment>
<gene>
    <name evidence="1" type="ORF">A2U01_0100194</name>
</gene>
<evidence type="ECO:0000313" key="2">
    <source>
        <dbReference type="Proteomes" id="UP000265520"/>
    </source>
</evidence>
<dbReference type="AlphaFoldDB" id="A0A392UUN8"/>
<dbReference type="EMBL" id="LXQA010961867">
    <property type="protein sequence ID" value="MCI78923.1"/>
    <property type="molecule type" value="Genomic_DNA"/>
</dbReference>
<feature type="non-terminal residue" evidence="1">
    <location>
        <position position="1"/>
    </location>
</feature>
<organism evidence="1 2">
    <name type="scientific">Trifolium medium</name>
    <dbReference type="NCBI Taxonomy" id="97028"/>
    <lineage>
        <taxon>Eukaryota</taxon>
        <taxon>Viridiplantae</taxon>
        <taxon>Streptophyta</taxon>
        <taxon>Embryophyta</taxon>
        <taxon>Tracheophyta</taxon>
        <taxon>Spermatophyta</taxon>
        <taxon>Magnoliopsida</taxon>
        <taxon>eudicotyledons</taxon>
        <taxon>Gunneridae</taxon>
        <taxon>Pentapetalae</taxon>
        <taxon>rosids</taxon>
        <taxon>fabids</taxon>
        <taxon>Fabales</taxon>
        <taxon>Fabaceae</taxon>
        <taxon>Papilionoideae</taxon>
        <taxon>50 kb inversion clade</taxon>
        <taxon>NPAAA clade</taxon>
        <taxon>Hologalegina</taxon>
        <taxon>IRL clade</taxon>
        <taxon>Trifolieae</taxon>
        <taxon>Trifolium</taxon>
    </lineage>
</organism>
<dbReference type="Proteomes" id="UP000265520">
    <property type="component" value="Unassembled WGS sequence"/>
</dbReference>
<proteinExistence type="predicted"/>
<protein>
    <submittedName>
        <fullName evidence="1">Uncharacterized protein</fullName>
    </submittedName>
</protein>
<sequence>EEHRQQQLDNLMQELGDLRLQFNNFQNHQQPPP</sequence>
<accession>A0A392UUN8</accession>